<dbReference type="Ensembl" id="ENSAMXT00000049805.1">
    <property type="protein sequence ID" value="ENSAMXP00000053410.1"/>
    <property type="gene ID" value="ENSAMXG00000043448.1"/>
</dbReference>
<reference evidence="1" key="4">
    <citation type="submission" date="2025-09" db="UniProtKB">
        <authorList>
            <consortium name="Ensembl"/>
        </authorList>
    </citation>
    <scope>IDENTIFICATION</scope>
</reference>
<sequence length="86" mass="9646">MLDLPLTFLSVRFFFFEMESRSWLPRLECSGMISAHCNLPSLGSSNSPTFSLLSSLGIYRHPPPCLANCFVIFSRDGVSPCWPGWS</sequence>
<keyword evidence="2" id="KW-1185">Reference proteome</keyword>
<dbReference type="Bgee" id="ENSAMXG00000043448">
    <property type="expression patterns" value="Expressed in zone of skin and 10 other cell types or tissues"/>
</dbReference>
<evidence type="ECO:0000313" key="1">
    <source>
        <dbReference type="Ensembl" id="ENSAMXP00000053410.1"/>
    </source>
</evidence>
<protein>
    <recommendedName>
        <fullName evidence="3">Secreted protein</fullName>
    </recommendedName>
</protein>
<reference evidence="1" key="3">
    <citation type="submission" date="2025-08" db="UniProtKB">
        <authorList>
            <consortium name="Ensembl"/>
        </authorList>
    </citation>
    <scope>IDENTIFICATION</scope>
</reference>
<evidence type="ECO:0008006" key="3">
    <source>
        <dbReference type="Google" id="ProtNLM"/>
    </source>
</evidence>
<dbReference type="GeneTree" id="ENSGT01010000223043"/>
<dbReference type="InParanoid" id="A0A3B1KHB4"/>
<dbReference type="AlphaFoldDB" id="A0A3B1KHB4"/>
<dbReference type="Proteomes" id="UP000018467">
    <property type="component" value="Unassembled WGS sequence"/>
</dbReference>
<name>A0A3B1KHB4_ASTMX</name>
<evidence type="ECO:0000313" key="2">
    <source>
        <dbReference type="Proteomes" id="UP000018467"/>
    </source>
</evidence>
<reference evidence="2" key="2">
    <citation type="journal article" date="2014" name="Nat. Commun.">
        <title>The cavefish genome reveals candidate genes for eye loss.</title>
        <authorList>
            <person name="McGaugh S.E."/>
            <person name="Gross J.B."/>
            <person name="Aken B."/>
            <person name="Blin M."/>
            <person name="Borowsky R."/>
            <person name="Chalopin D."/>
            <person name="Hinaux H."/>
            <person name="Jeffery W.R."/>
            <person name="Keene A."/>
            <person name="Ma L."/>
            <person name="Minx P."/>
            <person name="Murphy D."/>
            <person name="O'Quin K.E."/>
            <person name="Retaux S."/>
            <person name="Rohner N."/>
            <person name="Searle S.M."/>
            <person name="Stahl B.A."/>
            <person name="Tabin C."/>
            <person name="Volff J.N."/>
            <person name="Yoshizawa M."/>
            <person name="Warren W.C."/>
        </authorList>
    </citation>
    <scope>NUCLEOTIDE SEQUENCE [LARGE SCALE GENOMIC DNA]</scope>
    <source>
        <strain evidence="2">female</strain>
    </source>
</reference>
<accession>A0A3B1KHB4</accession>
<reference evidence="2" key="1">
    <citation type="submission" date="2013-03" db="EMBL/GenBank/DDBJ databases">
        <authorList>
            <person name="Jeffery W."/>
            <person name="Warren W."/>
            <person name="Wilson R.K."/>
        </authorList>
    </citation>
    <scope>NUCLEOTIDE SEQUENCE</scope>
    <source>
        <strain evidence="2">female</strain>
    </source>
</reference>
<proteinExistence type="predicted"/>
<organism evidence="1 2">
    <name type="scientific">Astyanax mexicanus</name>
    <name type="common">Blind cave fish</name>
    <name type="synonym">Astyanax fasciatus mexicanus</name>
    <dbReference type="NCBI Taxonomy" id="7994"/>
    <lineage>
        <taxon>Eukaryota</taxon>
        <taxon>Metazoa</taxon>
        <taxon>Chordata</taxon>
        <taxon>Craniata</taxon>
        <taxon>Vertebrata</taxon>
        <taxon>Euteleostomi</taxon>
        <taxon>Actinopterygii</taxon>
        <taxon>Neopterygii</taxon>
        <taxon>Teleostei</taxon>
        <taxon>Ostariophysi</taxon>
        <taxon>Characiformes</taxon>
        <taxon>Characoidei</taxon>
        <taxon>Acestrorhamphidae</taxon>
        <taxon>Acestrorhamphinae</taxon>
        <taxon>Astyanax</taxon>
    </lineage>
</organism>